<dbReference type="RefSeq" id="WP_021948158.1">
    <property type="nucleotide sequence ID" value="NZ_JACJJG010000010.1"/>
</dbReference>
<protein>
    <recommendedName>
        <fullName evidence="3">Lipoprotein</fullName>
    </recommendedName>
</protein>
<accession>A0A939B761</accession>
<reference evidence="1" key="2">
    <citation type="journal article" date="2021" name="Sci. Rep.">
        <title>The distribution of antibiotic resistance genes in chicken gut microbiota commensals.</title>
        <authorList>
            <person name="Juricova H."/>
            <person name="Matiasovicova J."/>
            <person name="Kubasova T."/>
            <person name="Cejkova D."/>
            <person name="Rychlik I."/>
        </authorList>
    </citation>
    <scope>NUCLEOTIDE SEQUENCE</scope>
    <source>
        <strain evidence="1">An824</strain>
    </source>
</reference>
<organism evidence="1 2">
    <name type="scientific">Marseilla massiliensis</name>
    <dbReference type="NCBI Taxonomy" id="1841864"/>
    <lineage>
        <taxon>Bacteria</taxon>
        <taxon>Pseudomonadati</taxon>
        <taxon>Bacteroidota</taxon>
        <taxon>Bacteroidia</taxon>
        <taxon>Bacteroidales</taxon>
        <taxon>Prevotellaceae</taxon>
        <taxon>Marseilla</taxon>
    </lineage>
</organism>
<name>A0A939B761_9BACT</name>
<comment type="caution">
    <text evidence="1">The sequence shown here is derived from an EMBL/GenBank/DDBJ whole genome shotgun (WGS) entry which is preliminary data.</text>
</comment>
<evidence type="ECO:0000313" key="2">
    <source>
        <dbReference type="Proteomes" id="UP000706891"/>
    </source>
</evidence>
<reference evidence="1" key="1">
    <citation type="submission" date="2020-08" db="EMBL/GenBank/DDBJ databases">
        <authorList>
            <person name="Cejkova D."/>
            <person name="Kubasova T."/>
            <person name="Jahodarova E."/>
            <person name="Rychlik I."/>
        </authorList>
    </citation>
    <scope>NUCLEOTIDE SEQUENCE</scope>
    <source>
        <strain evidence="1">An824</strain>
    </source>
</reference>
<dbReference type="AlphaFoldDB" id="A0A939B761"/>
<evidence type="ECO:0008006" key="3">
    <source>
        <dbReference type="Google" id="ProtNLM"/>
    </source>
</evidence>
<proteinExistence type="predicted"/>
<dbReference type="Proteomes" id="UP000706891">
    <property type="component" value="Unassembled WGS sequence"/>
</dbReference>
<dbReference type="EMBL" id="JACJJG010000010">
    <property type="protein sequence ID" value="MBM6672973.1"/>
    <property type="molecule type" value="Genomic_DNA"/>
</dbReference>
<evidence type="ECO:0000313" key="1">
    <source>
        <dbReference type="EMBL" id="MBM6672973.1"/>
    </source>
</evidence>
<dbReference type="PROSITE" id="PS51257">
    <property type="entry name" value="PROKAR_LIPOPROTEIN"/>
    <property type="match status" value="1"/>
</dbReference>
<keyword evidence="2" id="KW-1185">Reference proteome</keyword>
<sequence length="130" mass="15004">MKKYLFLLFSLPLLTACHESLEDKAEREADEFTKKNCPIAVSENIVNDSMKYEKETRTIHYFYTISGKADTTAINKQQAKEELIKGVKDAMTIRTYKEHGFNFAYTYFSAKNKGQILIDVKVTPKDYNGK</sequence>
<gene>
    <name evidence="1" type="ORF">H6A34_03670</name>
</gene>